<dbReference type="EMBL" id="CP013244">
    <property type="protein sequence ID" value="ANP47511.1"/>
    <property type="molecule type" value="Genomic_DNA"/>
</dbReference>
<gene>
    <name evidence="1" type="ORF">ATE48_17140</name>
</gene>
<accession>A0A1B1ALU6</accession>
<dbReference type="Proteomes" id="UP000092498">
    <property type="component" value="Chromosome"/>
</dbReference>
<keyword evidence="2" id="KW-1185">Reference proteome</keyword>
<reference evidence="1 2" key="1">
    <citation type="submission" date="2015-11" db="EMBL/GenBank/DDBJ databases">
        <title>Whole-Genome Sequence of Candidatus Oderbacter manganicum from the National Park Lower Oder Valley, Germany.</title>
        <authorList>
            <person name="Braun B."/>
            <person name="Liere K."/>
            <person name="Szewzyk U."/>
        </authorList>
    </citation>
    <scope>NUCLEOTIDE SEQUENCE [LARGE SCALE GENOMIC DNA]</scope>
    <source>
        <strain evidence="1 2">OTSz_A_272</strain>
    </source>
</reference>
<organism evidence="1 2">
    <name type="scientific">Candidatus Viadribacter manganicus</name>
    <dbReference type="NCBI Taxonomy" id="1759059"/>
    <lineage>
        <taxon>Bacteria</taxon>
        <taxon>Pseudomonadati</taxon>
        <taxon>Pseudomonadota</taxon>
        <taxon>Alphaproteobacteria</taxon>
        <taxon>Hyphomonadales</taxon>
        <taxon>Hyphomonadaceae</taxon>
        <taxon>Candidatus Viadribacter</taxon>
    </lineage>
</organism>
<protein>
    <submittedName>
        <fullName evidence="1">Uncharacterized protein</fullName>
    </submittedName>
</protein>
<dbReference type="AlphaFoldDB" id="A0A1B1ALU6"/>
<dbReference type="InParanoid" id="A0A1B1ALU6"/>
<evidence type="ECO:0000313" key="1">
    <source>
        <dbReference type="EMBL" id="ANP47511.1"/>
    </source>
</evidence>
<name>A0A1B1ALU6_9PROT</name>
<dbReference type="KEGG" id="cbot:ATE48_17140"/>
<evidence type="ECO:0000313" key="2">
    <source>
        <dbReference type="Proteomes" id="UP000092498"/>
    </source>
</evidence>
<proteinExistence type="predicted"/>
<sequence>MFCADSANGRARENHADFLGFFRLAEKCVFCAKRSLTSKRGAHRNRAFPPGPERLGPHTTGFGFAWAGIKELPRKRALCAVLFDIVILEKGNAGGGVLRASE</sequence>